<reference evidence="2" key="1">
    <citation type="submission" date="2020-09" db="EMBL/GenBank/DDBJ databases">
        <title>Iningainema tapete sp. nov. (Scytonemataceae, Cyanobacteria) from greenhouses in central Florida (USA) produces two types of nodularin with biosynthetic potential for microcystin-LR and anabaenopeptins.</title>
        <authorList>
            <person name="Berthold D.E."/>
            <person name="Lefler F.W."/>
            <person name="Huang I.-S."/>
            <person name="Abdulla H."/>
            <person name="Zimba P.V."/>
            <person name="Laughinghouse H.D. IV."/>
        </authorList>
    </citation>
    <scope>NUCLEOTIDE SEQUENCE</scope>
    <source>
        <strain evidence="2">BLCCT55</strain>
    </source>
</reference>
<accession>A0A8J6XQE2</accession>
<dbReference type="RefSeq" id="WP_190825801.1">
    <property type="nucleotide sequence ID" value="NZ_CAWPPI010000025.1"/>
</dbReference>
<comment type="caution">
    <text evidence="2">The sequence shown here is derived from an EMBL/GenBank/DDBJ whole genome shotgun (WGS) entry which is preliminary data.</text>
</comment>
<dbReference type="AlphaFoldDB" id="A0A8J6XQE2"/>
<proteinExistence type="predicted"/>
<feature type="compositionally biased region" description="Low complexity" evidence="1">
    <location>
        <begin position="54"/>
        <end position="66"/>
    </location>
</feature>
<evidence type="ECO:0000313" key="2">
    <source>
        <dbReference type="EMBL" id="MBD2771508.1"/>
    </source>
</evidence>
<gene>
    <name evidence="2" type="ORF">ICL16_05115</name>
</gene>
<keyword evidence="3" id="KW-1185">Reference proteome</keyword>
<organism evidence="2 3">
    <name type="scientific">Iningainema tapete BLCC-T55</name>
    <dbReference type="NCBI Taxonomy" id="2748662"/>
    <lineage>
        <taxon>Bacteria</taxon>
        <taxon>Bacillati</taxon>
        <taxon>Cyanobacteriota</taxon>
        <taxon>Cyanophyceae</taxon>
        <taxon>Nostocales</taxon>
        <taxon>Scytonemataceae</taxon>
        <taxon>Iningainema tapete</taxon>
    </lineage>
</organism>
<protein>
    <submittedName>
        <fullName evidence="2">Uncharacterized protein</fullName>
    </submittedName>
</protein>
<sequence length="92" mass="9526">MHKIEKSRLFTKLTVEQSATVSGGSQPTDAVLELARQLADYGAKMNATVNVVSNGNPVSNSSGSTPTPSPAPSGLLRGFKLVSGGLIDVKEL</sequence>
<dbReference type="Proteomes" id="UP000629098">
    <property type="component" value="Unassembled WGS sequence"/>
</dbReference>
<name>A0A8J6XQE2_9CYAN</name>
<dbReference type="EMBL" id="JACXAE010000025">
    <property type="protein sequence ID" value="MBD2771508.1"/>
    <property type="molecule type" value="Genomic_DNA"/>
</dbReference>
<evidence type="ECO:0000313" key="3">
    <source>
        <dbReference type="Proteomes" id="UP000629098"/>
    </source>
</evidence>
<feature type="region of interest" description="Disordered" evidence="1">
    <location>
        <begin position="54"/>
        <end position="75"/>
    </location>
</feature>
<evidence type="ECO:0000256" key="1">
    <source>
        <dbReference type="SAM" id="MobiDB-lite"/>
    </source>
</evidence>